<dbReference type="InterPro" id="IPR058641">
    <property type="entry name" value="GVIN1_dom"/>
</dbReference>
<feature type="domain" description="VLIG-type G" evidence="2">
    <location>
        <begin position="613"/>
        <end position="860"/>
    </location>
</feature>
<evidence type="ECO:0000313" key="3">
    <source>
        <dbReference type="Ensembl" id="ENSCMIP00000040578.1"/>
    </source>
</evidence>
<dbReference type="GO" id="GO:0005525">
    <property type="term" value="F:GTP binding"/>
    <property type="evidence" value="ECO:0007669"/>
    <property type="project" value="InterPro"/>
</dbReference>
<dbReference type="InterPro" id="IPR027417">
    <property type="entry name" value="P-loop_NTPase"/>
</dbReference>
<dbReference type="InterPro" id="IPR052986">
    <property type="entry name" value="VLIG_GTPase"/>
</dbReference>
<dbReference type="PROSITE" id="PS51717">
    <property type="entry name" value="G_VLIG"/>
    <property type="match status" value="1"/>
</dbReference>
<name>A0A4W3JR42_CALMI</name>
<dbReference type="InterPro" id="IPR030383">
    <property type="entry name" value="G_VLIG_dom"/>
</dbReference>
<evidence type="ECO:0000313" key="4">
    <source>
        <dbReference type="Proteomes" id="UP000314986"/>
    </source>
</evidence>
<sequence length="1598" mass="183436">MESSIGNRCSVLFSNSVELRRLDQLLTDLGLQDFYPNKLSLNNVLELGKEPLPRDPEDIPWYFFMKLINANFMARSIKCQSMGSTVSDKIGDLSEEPTKTTSFNPLDVITAIFLCADPFLKQELVMKMSTCQFAVPLLVPGTEGKILFLLRSMCSLVKRWCPRELQNQNRFIETQVISANLPTIAFIRLGRCSRSKSKLLNDILSHSQQHHNFFIHSNMECADVPRRVSDGLVEACWYLPGAIEHMDIFPNALTVMNLRGDAATFPTQVSFLASVSTAVFVCVDNITEVEASALSRLSLNPQKLYLIVNPEKNQLETTNQHLKRLSQEWGITMNHILSRRQTNDFTLLLNVQKEINAILNDINRHSEKPKSLAEMASCARQVGLDVDEDDNECKEGKRISETILPLLPTKEIAKFKRNKMYFQGDKWIQISKIEKEICCLRDVGQDSVATYTDKLKKRIREIQKKLLQKGTSEVVGKFIEKFVTSSGDGRKHFLYLMKYELDYRTREILSDLKAEYKQLSKRLENQQVLKDFDTKIVGSSLGLEHFLREIGLVYETFKALSEISPNISKLPVIAAELLLDGFPLELIDGDVCGVAVDWVTEVFKQVERMKGGECRVFVLTVLGVQSTGKSTLLNTMFGLQFAVSSGRCTRGAFIQLIPIVGDLKTKLGCDFILVIDTEGLKQQVSDIGGTHEHDNELATLVIGMSDLTLINMSTESASEMEDVLQIVVHSFIRMSEVGKKPICQFVHQNTGDVSAHEQNLINRKRWNDHLDKMTSIAAKMEKVGGSFSKFSDIIDYNPDKDNWYIPGLWHGNPPMAAVNIGYSQKVVELKQCVLDHFTARNASTVTQFIRNFTNLWNAVKHENFIFSFRNCLEVDAYNDLSVKYSDLEWELRKMVYDFMDKAQKRIETEEKNPENLLAVLRNELLEVMETTKAEVIKTLEDWFSAQNKKAHLIQDYKDQFKMNIDILCNKLEEDSHKQWKNEEQKQEGRKKLQAIKDEYFQSVFYQVTQLVQSLKQKTKDQDDSELLEAFETMWTEAISSLEIYQPKVANIPLDMEISLRENMKTHGGNLHKQLKDKCLDEPVLGKLEFKVSEKHIDVKSLHDCAPTFISKESKKESDLPKYLKEAQRQADEMISKSQDEMEKLIQQEMDYDPKYCPKILRSLDKILKHSASPKFPTLSFTKMFTIDFKCHICRVAIQRFQEIHDSFREKNDPLLVFKADKDCYKQFLINLYNEKDQSQSCAELYLDTCIKPALMEDLNQKLGRAIVGYIKSTQRAEEFKSRRNLQVGIMLDLKKKNCFDNYCQYIDNTHKFEKDWVEEQLLRYCENSEQEATLLHNLAMGILEPAVHSIQKAIRDIETHKELTAWTFLTEFRKAMEGIIVLPQDTFTNQDIVTNAPCFVDELKGLANGLKNDLSNTIKGWNVRSKVSELPVAPWKLLYDMLSGCGEQCPYCGVLCDCTDHNHEKHSANYHLPEGLRGYRWTFGKTLVTNSCSDTSYIALRLYREEDPWWKSQLSIRDSWNIPKSRDTGVPPYWKWVFYTHNKSLETDFEGGKGIPRWSSKDWPKTCPWMAGWAGGGCESGQWLLRRGWGARVGPGPF</sequence>
<organism evidence="3 4">
    <name type="scientific">Callorhinchus milii</name>
    <name type="common">Ghost shark</name>
    <dbReference type="NCBI Taxonomy" id="7868"/>
    <lineage>
        <taxon>Eukaryota</taxon>
        <taxon>Metazoa</taxon>
        <taxon>Chordata</taxon>
        <taxon>Craniata</taxon>
        <taxon>Vertebrata</taxon>
        <taxon>Chondrichthyes</taxon>
        <taxon>Holocephali</taxon>
        <taxon>Chimaeriformes</taxon>
        <taxon>Callorhinchidae</taxon>
        <taxon>Callorhinchus</taxon>
    </lineage>
</organism>
<dbReference type="OMA" id="NTIEGHE"/>
<reference evidence="4" key="1">
    <citation type="journal article" date="2006" name="Science">
        <title>Ancient noncoding elements conserved in the human genome.</title>
        <authorList>
            <person name="Venkatesh B."/>
            <person name="Kirkness E.F."/>
            <person name="Loh Y.H."/>
            <person name="Halpern A.L."/>
            <person name="Lee A.P."/>
            <person name="Johnson J."/>
            <person name="Dandona N."/>
            <person name="Viswanathan L.D."/>
            <person name="Tay A."/>
            <person name="Venter J.C."/>
            <person name="Strausberg R.L."/>
            <person name="Brenner S."/>
        </authorList>
    </citation>
    <scope>NUCLEOTIDE SEQUENCE [LARGE SCALE GENOMIC DNA]</scope>
</reference>
<reference evidence="4" key="3">
    <citation type="journal article" date="2014" name="Nature">
        <title>Elephant shark genome provides unique insights into gnathostome evolution.</title>
        <authorList>
            <consortium name="International Elephant Shark Genome Sequencing Consortium"/>
            <person name="Venkatesh B."/>
            <person name="Lee A.P."/>
            <person name="Ravi V."/>
            <person name="Maurya A.K."/>
            <person name="Lian M.M."/>
            <person name="Swann J.B."/>
            <person name="Ohta Y."/>
            <person name="Flajnik M.F."/>
            <person name="Sutoh Y."/>
            <person name="Kasahara M."/>
            <person name="Hoon S."/>
            <person name="Gangu V."/>
            <person name="Roy S.W."/>
            <person name="Irimia M."/>
            <person name="Korzh V."/>
            <person name="Kondrychyn I."/>
            <person name="Lim Z.W."/>
            <person name="Tay B.H."/>
            <person name="Tohari S."/>
            <person name="Kong K.W."/>
            <person name="Ho S."/>
            <person name="Lorente-Galdos B."/>
            <person name="Quilez J."/>
            <person name="Marques-Bonet T."/>
            <person name="Raney B.J."/>
            <person name="Ingham P.W."/>
            <person name="Tay A."/>
            <person name="Hillier L.W."/>
            <person name="Minx P."/>
            <person name="Boehm T."/>
            <person name="Wilson R.K."/>
            <person name="Brenner S."/>
            <person name="Warren W.C."/>
        </authorList>
    </citation>
    <scope>NUCLEOTIDE SEQUENCE [LARGE SCALE GENOMIC DNA]</scope>
</reference>
<dbReference type="Pfam" id="PF25974">
    <property type="entry name" value="URGCP_9th"/>
    <property type="match status" value="1"/>
</dbReference>
<proteinExistence type="inferred from homology"/>
<evidence type="ECO:0000259" key="2">
    <source>
        <dbReference type="PROSITE" id="PS51717"/>
    </source>
</evidence>
<reference evidence="4" key="2">
    <citation type="journal article" date="2007" name="PLoS Biol.">
        <title>Survey sequencing and comparative analysis of the elephant shark (Callorhinchus milii) genome.</title>
        <authorList>
            <person name="Venkatesh B."/>
            <person name="Kirkness E.F."/>
            <person name="Loh Y.H."/>
            <person name="Halpern A.L."/>
            <person name="Lee A.P."/>
            <person name="Johnson J."/>
            <person name="Dandona N."/>
            <person name="Viswanathan L.D."/>
            <person name="Tay A."/>
            <person name="Venter J.C."/>
            <person name="Strausberg R.L."/>
            <person name="Brenner S."/>
        </authorList>
    </citation>
    <scope>NUCLEOTIDE SEQUENCE [LARGE SCALE GENOMIC DNA]</scope>
</reference>
<reference evidence="3" key="5">
    <citation type="submission" date="2025-09" db="UniProtKB">
        <authorList>
            <consortium name="Ensembl"/>
        </authorList>
    </citation>
    <scope>IDENTIFICATION</scope>
</reference>
<dbReference type="Pfam" id="PF25683">
    <property type="entry name" value="URGCP_GTPase"/>
    <property type="match status" value="1"/>
</dbReference>
<dbReference type="Pfam" id="PF25496">
    <property type="entry name" value="URGCP"/>
    <property type="match status" value="1"/>
</dbReference>
<dbReference type="InterPro" id="IPR057365">
    <property type="entry name" value="URGCP"/>
</dbReference>
<dbReference type="PANTHER" id="PTHR14819:SF9">
    <property type="entry name" value="UP-REGULATOR OF CELL PROLIFERATION-LIKE"/>
    <property type="match status" value="1"/>
</dbReference>
<protein>
    <recommendedName>
        <fullName evidence="2">VLIG-type G domain-containing protein</fullName>
    </recommendedName>
</protein>
<evidence type="ECO:0000256" key="1">
    <source>
        <dbReference type="ARBA" id="ARBA00006828"/>
    </source>
</evidence>
<dbReference type="Ensembl" id="ENSCMIT00000041151.1">
    <property type="protein sequence ID" value="ENSCMIP00000040578.1"/>
    <property type="gene ID" value="ENSCMIG00000016913.1"/>
</dbReference>
<dbReference type="PANTHER" id="PTHR14819">
    <property type="entry name" value="GTP-BINDING"/>
    <property type="match status" value="1"/>
</dbReference>
<dbReference type="InParanoid" id="A0A4W3JR42"/>
<dbReference type="GeneTree" id="ENSGT00940000154390"/>
<keyword evidence="4" id="KW-1185">Reference proteome</keyword>
<reference evidence="3" key="4">
    <citation type="submission" date="2025-08" db="UniProtKB">
        <authorList>
            <consortium name="Ensembl"/>
        </authorList>
    </citation>
    <scope>IDENTIFICATION</scope>
</reference>
<dbReference type="Proteomes" id="UP000314986">
    <property type="component" value="Unassembled WGS sequence"/>
</dbReference>
<dbReference type="Gene3D" id="3.40.50.300">
    <property type="entry name" value="P-loop containing nucleotide triphosphate hydrolases"/>
    <property type="match status" value="1"/>
</dbReference>
<comment type="similarity">
    <text evidence="1">Belongs to the TRAFAC class dynamin-like GTPase superfamily. Very large inducible GTPase (VLIG) family.</text>
</comment>
<dbReference type="SUPFAM" id="SSF52540">
    <property type="entry name" value="P-loop containing nucleoside triphosphate hydrolases"/>
    <property type="match status" value="1"/>
</dbReference>
<accession>A0A4W3JR42</accession>